<organism evidence="14 15">
    <name type="scientific">Armadillidium nasatum</name>
    <dbReference type="NCBI Taxonomy" id="96803"/>
    <lineage>
        <taxon>Eukaryota</taxon>
        <taxon>Metazoa</taxon>
        <taxon>Ecdysozoa</taxon>
        <taxon>Arthropoda</taxon>
        <taxon>Crustacea</taxon>
        <taxon>Multicrustacea</taxon>
        <taxon>Malacostraca</taxon>
        <taxon>Eumalacostraca</taxon>
        <taxon>Peracarida</taxon>
        <taxon>Isopoda</taxon>
        <taxon>Oniscidea</taxon>
        <taxon>Crinocheta</taxon>
        <taxon>Armadillidiidae</taxon>
        <taxon>Armadillidium</taxon>
    </lineage>
</organism>
<evidence type="ECO:0000256" key="8">
    <source>
        <dbReference type="ARBA" id="ARBA00022842"/>
    </source>
</evidence>
<evidence type="ECO:0000256" key="10">
    <source>
        <dbReference type="ARBA" id="ARBA00023136"/>
    </source>
</evidence>
<evidence type="ECO:0000256" key="2">
    <source>
        <dbReference type="ARBA" id="ARBA00004477"/>
    </source>
</evidence>
<evidence type="ECO:0000256" key="9">
    <source>
        <dbReference type="ARBA" id="ARBA00022989"/>
    </source>
</evidence>
<proteinExistence type="inferred from homology"/>
<name>A0A5N5SPI7_9CRUS</name>
<dbReference type="GO" id="GO:0015693">
    <property type="term" value="P:magnesium ion transport"/>
    <property type="evidence" value="ECO:0007669"/>
    <property type="project" value="UniProtKB-ARBA"/>
</dbReference>
<keyword evidence="6" id="KW-0732">Signal</keyword>
<keyword evidence="8" id="KW-0460">Magnesium</keyword>
<comment type="similarity">
    <text evidence="3">Belongs to the OST3/OST6 family.</text>
</comment>
<dbReference type="AlphaFoldDB" id="A0A5N5SPI7"/>
<comment type="subcellular location">
    <subcellularLocation>
        <location evidence="2">Endoplasmic reticulum membrane</location>
        <topology evidence="2">Multi-pass membrane protein</topology>
    </subcellularLocation>
</comment>
<evidence type="ECO:0000256" key="12">
    <source>
        <dbReference type="ARBA" id="ARBA00043952"/>
    </source>
</evidence>
<protein>
    <submittedName>
        <fullName evidence="14">Magnesium transporter protein 1</fullName>
    </submittedName>
</protein>
<dbReference type="Gene3D" id="3.40.30.10">
    <property type="entry name" value="Glutaredoxin"/>
    <property type="match status" value="1"/>
</dbReference>
<keyword evidence="10 13" id="KW-0472">Membrane</keyword>
<reference evidence="14 15" key="1">
    <citation type="journal article" date="2019" name="PLoS Biol.">
        <title>Sex chromosomes control vertical transmission of feminizing Wolbachia symbionts in an isopod.</title>
        <authorList>
            <person name="Becking T."/>
            <person name="Chebbi M.A."/>
            <person name="Giraud I."/>
            <person name="Moumen B."/>
            <person name="Laverre T."/>
            <person name="Caubet Y."/>
            <person name="Peccoud J."/>
            <person name="Gilbert C."/>
            <person name="Cordaux R."/>
        </authorList>
    </citation>
    <scope>NUCLEOTIDE SEQUENCE [LARGE SCALE GENOMIC DNA]</scope>
    <source>
        <strain evidence="14">ANa2</strain>
        <tissue evidence="14">Whole body excluding digestive tract and cuticle</tissue>
    </source>
</reference>
<dbReference type="Proteomes" id="UP000326759">
    <property type="component" value="Unassembled WGS sequence"/>
</dbReference>
<comment type="pathway">
    <text evidence="12">Protein modification.</text>
</comment>
<gene>
    <name evidence="14" type="primary">MAGT1</name>
    <name evidence="14" type="ORF">Anas_01895</name>
</gene>
<keyword evidence="5 13" id="KW-0812">Transmembrane</keyword>
<dbReference type="InterPro" id="IPR021149">
    <property type="entry name" value="OligosaccharylTrfase_OST3/OST6"/>
</dbReference>
<feature type="transmembrane region" description="Helical" evidence="13">
    <location>
        <begin position="226"/>
        <end position="250"/>
    </location>
</feature>
<feature type="transmembrane region" description="Helical" evidence="13">
    <location>
        <begin position="200"/>
        <end position="219"/>
    </location>
</feature>
<dbReference type="SUPFAM" id="SSF52833">
    <property type="entry name" value="Thioredoxin-like"/>
    <property type="match status" value="1"/>
</dbReference>
<dbReference type="FunFam" id="3.40.30.10:FF:000009">
    <property type="entry name" value="Tumor suppressor candidate 3"/>
    <property type="match status" value="1"/>
</dbReference>
<evidence type="ECO:0000313" key="15">
    <source>
        <dbReference type="Proteomes" id="UP000326759"/>
    </source>
</evidence>
<evidence type="ECO:0000256" key="13">
    <source>
        <dbReference type="SAM" id="Phobius"/>
    </source>
</evidence>
<keyword evidence="15" id="KW-1185">Reference proteome</keyword>
<evidence type="ECO:0000256" key="11">
    <source>
        <dbReference type="ARBA" id="ARBA00023157"/>
    </source>
</evidence>
<dbReference type="GO" id="GO:0018279">
    <property type="term" value="P:protein N-linked glycosylation via asparagine"/>
    <property type="evidence" value="ECO:0007669"/>
    <property type="project" value="TreeGrafter"/>
</dbReference>
<comment type="function">
    <text evidence="1">Subunit of the oligosaccharyl transferase (OST) complex that catalyzes the initial transfer of a defined glycan (Glc(3)Man(9)GlcNAc(2) in eukaryotes) from the lipid carrier dolichol-pyrophosphate to an asparagine residue within an Asn-X-Ser/Thr consensus motif in nascent polypeptide chains, the first step in protein N-glycosylation. N-glycosylation occurs cotranslationally and the complex associates with the Sec61 complex at the channel-forming translocon complex that mediates protein translocation across the endoplasmic reticulum (ER). All subunits are required for a maximal enzyme activity.</text>
</comment>
<dbReference type="GO" id="GO:0008250">
    <property type="term" value="C:oligosaccharyltransferase complex"/>
    <property type="evidence" value="ECO:0007669"/>
    <property type="project" value="TreeGrafter"/>
</dbReference>
<evidence type="ECO:0000256" key="1">
    <source>
        <dbReference type="ARBA" id="ARBA00002791"/>
    </source>
</evidence>
<evidence type="ECO:0000256" key="6">
    <source>
        <dbReference type="ARBA" id="ARBA00022729"/>
    </source>
</evidence>
<evidence type="ECO:0000256" key="3">
    <source>
        <dbReference type="ARBA" id="ARBA00009561"/>
    </source>
</evidence>
<dbReference type="OrthoDB" id="67566at2759"/>
<evidence type="ECO:0000313" key="14">
    <source>
        <dbReference type="EMBL" id="KAB7495936.1"/>
    </source>
</evidence>
<keyword evidence="9 13" id="KW-1133">Transmembrane helix</keyword>
<dbReference type="EMBL" id="SEYY01021946">
    <property type="protein sequence ID" value="KAB7495936.1"/>
    <property type="molecule type" value="Genomic_DNA"/>
</dbReference>
<keyword evidence="11" id="KW-1015">Disulfide bond</keyword>
<evidence type="ECO:0000256" key="5">
    <source>
        <dbReference type="ARBA" id="ARBA00022692"/>
    </source>
</evidence>
<dbReference type="PANTHER" id="PTHR12692">
    <property type="entry name" value="DOLICHYL-DIPHOSPHOOLIGOSACCHARIDE--PROTEIN GLYCOSYLTRANSFERASE-RELATED"/>
    <property type="match status" value="1"/>
</dbReference>
<evidence type="ECO:0000256" key="7">
    <source>
        <dbReference type="ARBA" id="ARBA00022824"/>
    </source>
</evidence>
<keyword evidence="7" id="KW-0256">Endoplasmic reticulum</keyword>
<comment type="caution">
    <text evidence="14">The sequence shown here is derived from an EMBL/GenBank/DDBJ whole genome shotgun (WGS) entry which is preliminary data.</text>
</comment>
<keyword evidence="4" id="KW-0813">Transport</keyword>
<feature type="transmembrane region" description="Helical" evidence="13">
    <location>
        <begin position="283"/>
        <end position="304"/>
    </location>
</feature>
<dbReference type="InterPro" id="IPR036249">
    <property type="entry name" value="Thioredoxin-like_sf"/>
</dbReference>
<evidence type="ECO:0000256" key="4">
    <source>
        <dbReference type="ARBA" id="ARBA00022448"/>
    </source>
</evidence>
<accession>A0A5N5SPI7</accession>
<sequence length="348" mass="39485">MDLCFRALSNDFIKVGKYLTMGPSCKPITKMINSGFKYIFLVGHCKKELTLGERVQQLSDAATKKTVLRFNAEKFKLYVKSTPRNYSVIVMFTALAPSRQCGICRYANDEYQLVANSWRYSQSYSNKLYFALVDFDEGQEVFQQLKLNSAPVYMHFPAKGKPKKADTLDIQRVGFAAENIARWVAERTEIQIRVFRPPNYSGLFMLVIVLVVVVGLLYFRKNSLDFLYNSTVWATGALAFTFAMISGQMWNHIRGPPFLHKTQGGNIAYIHGSSQGQFIIETYIVGLLHAAVVLGMILMTEAAGKRDDVRKRRIQAFIGLGLVAFFFSLQLSIFKSKAHGYPYSFLIK</sequence>
<dbReference type="PANTHER" id="PTHR12692:SF0">
    <property type="entry name" value="GH11935P"/>
    <property type="match status" value="1"/>
</dbReference>
<feature type="transmembrane region" description="Helical" evidence="13">
    <location>
        <begin position="316"/>
        <end position="334"/>
    </location>
</feature>
<dbReference type="Pfam" id="PF04756">
    <property type="entry name" value="OST3_OST6"/>
    <property type="match status" value="1"/>
</dbReference>